<keyword evidence="4" id="KW-1185">Reference proteome</keyword>
<organism evidence="3 5">
    <name type="scientific">Halapricum hydrolyticum</name>
    <dbReference type="NCBI Taxonomy" id="2979991"/>
    <lineage>
        <taxon>Archaea</taxon>
        <taxon>Methanobacteriati</taxon>
        <taxon>Methanobacteriota</taxon>
        <taxon>Stenosarchaea group</taxon>
        <taxon>Halobacteria</taxon>
        <taxon>Halobacteriales</taxon>
        <taxon>Haloarculaceae</taxon>
        <taxon>Halapricum</taxon>
    </lineage>
</organism>
<evidence type="ECO:0000313" key="4">
    <source>
        <dbReference type="Proteomes" id="UP001208186"/>
    </source>
</evidence>
<name>A0AAE3ICD1_9EURY</name>
<dbReference type="Proteomes" id="UP001208186">
    <property type="component" value="Unassembled WGS sequence"/>
</dbReference>
<gene>
    <name evidence="3" type="ORF">OB914_13840</name>
    <name evidence="2" type="ORF">OB916_13405</name>
</gene>
<evidence type="ECO:0000313" key="2">
    <source>
        <dbReference type="EMBL" id="MCU4719046.1"/>
    </source>
</evidence>
<comment type="caution">
    <text evidence="3">The sequence shown here is derived from an EMBL/GenBank/DDBJ whole genome shotgun (WGS) entry which is preliminary data.</text>
</comment>
<keyword evidence="1" id="KW-0472">Membrane</keyword>
<keyword evidence="1" id="KW-0812">Transmembrane</keyword>
<dbReference type="AlphaFoldDB" id="A0AAE3ICD1"/>
<dbReference type="RefSeq" id="WP_315909798.1">
    <property type="nucleotide sequence ID" value="NZ_JAOPKC010000019.1"/>
</dbReference>
<feature type="transmembrane region" description="Helical" evidence="1">
    <location>
        <begin position="86"/>
        <end position="107"/>
    </location>
</feature>
<dbReference type="Proteomes" id="UP001209746">
    <property type="component" value="Unassembled WGS sequence"/>
</dbReference>
<dbReference type="EMBL" id="JAOPKC010000019">
    <property type="protein sequence ID" value="MCU4719046.1"/>
    <property type="molecule type" value="Genomic_DNA"/>
</dbReference>
<proteinExistence type="predicted"/>
<dbReference type="EMBL" id="JAOPKD010000018">
    <property type="protein sequence ID" value="MCU4728035.1"/>
    <property type="molecule type" value="Genomic_DNA"/>
</dbReference>
<protein>
    <submittedName>
        <fullName evidence="3">Uncharacterized protein</fullName>
    </submittedName>
</protein>
<feature type="transmembrane region" description="Helical" evidence="1">
    <location>
        <begin position="127"/>
        <end position="146"/>
    </location>
</feature>
<evidence type="ECO:0000313" key="3">
    <source>
        <dbReference type="EMBL" id="MCU4728035.1"/>
    </source>
</evidence>
<feature type="transmembrane region" description="Helical" evidence="1">
    <location>
        <begin position="19"/>
        <end position="40"/>
    </location>
</feature>
<accession>A0AAE3ICD1</accession>
<keyword evidence="1" id="KW-1133">Transmembrane helix</keyword>
<reference evidence="3" key="1">
    <citation type="submission" date="2023-02" db="EMBL/GenBank/DDBJ databases">
        <title>Enrichment on poylsaccharides allowed isolation of novel metabolic and taxonomic groups of Haloarchaea.</title>
        <authorList>
            <person name="Sorokin D.Y."/>
            <person name="Elcheninov A.G."/>
            <person name="Khizhniak T.V."/>
            <person name="Kolganova T.V."/>
            <person name="Kublanov I.V."/>
        </authorList>
    </citation>
    <scope>NUCLEOTIDE SEQUENCE</scope>
    <source>
        <strain evidence="2 4">HArc-curdl5-1</strain>
        <strain evidence="3">HArc-curdl7</strain>
    </source>
</reference>
<evidence type="ECO:0000256" key="1">
    <source>
        <dbReference type="SAM" id="Phobius"/>
    </source>
</evidence>
<evidence type="ECO:0000313" key="5">
    <source>
        <dbReference type="Proteomes" id="UP001209746"/>
    </source>
</evidence>
<feature type="transmembrane region" description="Helical" evidence="1">
    <location>
        <begin position="52"/>
        <end position="74"/>
    </location>
</feature>
<sequence length="149" mass="16013">METTTSPPHSQIRPSWRGLLGPALAVWAGLAVVAVLNGAFREGVLVPSLGDSGAHVLSTLLLTAAVAVIAALYVSRFARDADRRTLLAVGGLWMVLTLGFEFGFGHYVMGKSWSVLLADYNVLAGRIWVLVPVTLLVAPLIAARYFQRR</sequence>